<organism evidence="1 2">
    <name type="scientific">Rossellomorea vietnamensis</name>
    <dbReference type="NCBI Taxonomy" id="218284"/>
    <lineage>
        <taxon>Bacteria</taxon>
        <taxon>Bacillati</taxon>
        <taxon>Bacillota</taxon>
        <taxon>Bacilli</taxon>
        <taxon>Bacillales</taxon>
        <taxon>Bacillaceae</taxon>
        <taxon>Rossellomorea</taxon>
    </lineage>
</organism>
<accession>A0A5D4MJT8</accession>
<dbReference type="Proteomes" id="UP000325182">
    <property type="component" value="Unassembled WGS sequence"/>
</dbReference>
<dbReference type="EMBL" id="VTEG01000001">
    <property type="protein sequence ID" value="TYS01649.1"/>
    <property type="molecule type" value="Genomic_DNA"/>
</dbReference>
<dbReference type="AlphaFoldDB" id="A0A5D4MJT8"/>
<gene>
    <name evidence="1" type="ORF">FZC84_03125</name>
</gene>
<reference evidence="1 2" key="1">
    <citation type="submission" date="2019-08" db="EMBL/GenBank/DDBJ databases">
        <title>Bacillus genomes from the desert of Cuatro Cienegas, Coahuila.</title>
        <authorList>
            <person name="Olmedo-Alvarez G."/>
        </authorList>
    </citation>
    <scope>NUCLEOTIDE SEQUENCE [LARGE SCALE GENOMIC DNA]</scope>
    <source>
        <strain evidence="1 2">CH128b_4D</strain>
    </source>
</reference>
<sequence length="163" mass="18249">MFDPAAYENLKVILQGALYDLELAGSLKVINRKDIIDLASMERRYSLTICNPAIDNVTVTVTLTAGAEEWNAEAFPGIGGEPGARLQVQYESEGSLFSETFITSLQGWWGPSRNIEWRKVTSTSRPSLHQGIVEFNRIITEEMVDDLEEVVVHIEKSLLELFS</sequence>
<evidence type="ECO:0000313" key="2">
    <source>
        <dbReference type="Proteomes" id="UP000325182"/>
    </source>
</evidence>
<evidence type="ECO:0000313" key="1">
    <source>
        <dbReference type="EMBL" id="TYS01649.1"/>
    </source>
</evidence>
<comment type="caution">
    <text evidence="1">The sequence shown here is derived from an EMBL/GenBank/DDBJ whole genome shotgun (WGS) entry which is preliminary data.</text>
</comment>
<dbReference type="RefSeq" id="WP_148952913.1">
    <property type="nucleotide sequence ID" value="NZ_VTEG01000001.1"/>
</dbReference>
<protein>
    <submittedName>
        <fullName evidence="1">Uncharacterized protein</fullName>
    </submittedName>
</protein>
<proteinExistence type="predicted"/>
<name>A0A5D4MJT8_9BACI</name>